<evidence type="ECO:0000313" key="2">
    <source>
        <dbReference type="Proteomes" id="UP000249057"/>
    </source>
</evidence>
<proteinExistence type="predicted"/>
<reference evidence="1" key="1">
    <citation type="submission" date="2018-02" db="EMBL/GenBank/DDBJ databases">
        <title>The genomes of Aspergillus section Nigri reveals drivers in fungal speciation.</title>
        <authorList>
            <consortium name="DOE Joint Genome Institute"/>
            <person name="Vesth T.C."/>
            <person name="Nybo J."/>
            <person name="Theobald S."/>
            <person name="Brandl J."/>
            <person name="Frisvad J.C."/>
            <person name="Nielsen K.F."/>
            <person name="Lyhne E.K."/>
            <person name="Kogle M.E."/>
            <person name="Kuo A."/>
            <person name="Riley R."/>
            <person name="Clum A."/>
            <person name="Nolan M."/>
            <person name="Lipzen A."/>
            <person name="Salamov A."/>
            <person name="Henrissat B."/>
            <person name="Wiebenga A."/>
            <person name="De vries R.P."/>
            <person name="Grigoriev I.V."/>
            <person name="Mortensen U.H."/>
            <person name="Andersen M.R."/>
            <person name="Baker S.E."/>
        </authorList>
    </citation>
    <scope>NUCLEOTIDE SEQUENCE</scope>
    <source>
        <strain evidence="1">CBS 621.78</strain>
    </source>
</reference>
<accession>A0ACD1FSG4</accession>
<sequence length="170" mass="19202">MPNHRFGIVEYARGRYYIQVHGARDRNFEALQQRLQAIFQLLRGVYPDAPPFHGVVSRGAETCVVARCFREAGDGDEAGNLVTGMYAFKFKIIGKKEETSFLRLWLLCEHRKYLTWLEQTVPLSKVRLRPSEIPDSHISLGSAANAICVVITKYFYGHSALSKPSSSIVP</sequence>
<dbReference type="EMBL" id="KZ825426">
    <property type="protein sequence ID" value="RAH39886.1"/>
    <property type="molecule type" value="Genomic_DNA"/>
</dbReference>
<gene>
    <name evidence="1" type="ORF">BO95DRAFT_437153</name>
</gene>
<organism evidence="1 2">
    <name type="scientific">Aspergillus brunneoviolaceus CBS 621.78</name>
    <dbReference type="NCBI Taxonomy" id="1450534"/>
    <lineage>
        <taxon>Eukaryota</taxon>
        <taxon>Fungi</taxon>
        <taxon>Dikarya</taxon>
        <taxon>Ascomycota</taxon>
        <taxon>Pezizomycotina</taxon>
        <taxon>Eurotiomycetes</taxon>
        <taxon>Eurotiomycetidae</taxon>
        <taxon>Eurotiales</taxon>
        <taxon>Aspergillaceae</taxon>
        <taxon>Aspergillus</taxon>
        <taxon>Aspergillus subgen. Circumdati</taxon>
    </lineage>
</organism>
<name>A0ACD1FSG4_9EURO</name>
<evidence type="ECO:0000313" key="1">
    <source>
        <dbReference type="EMBL" id="RAH39886.1"/>
    </source>
</evidence>
<dbReference type="Proteomes" id="UP000249057">
    <property type="component" value="Unassembled WGS sequence"/>
</dbReference>
<keyword evidence="2" id="KW-1185">Reference proteome</keyword>
<protein>
    <submittedName>
        <fullName evidence="1">Uncharacterized protein</fullName>
    </submittedName>
</protein>